<organism evidence="2 3">
    <name type="scientific">Candidatus Nomurabacteria bacterium RIFCSPHIGHO2_01_FULL_40_20</name>
    <dbReference type="NCBI Taxonomy" id="1801738"/>
    <lineage>
        <taxon>Bacteria</taxon>
        <taxon>Candidatus Nomuraibacteriota</taxon>
    </lineage>
</organism>
<feature type="transmembrane region" description="Helical" evidence="1">
    <location>
        <begin position="128"/>
        <end position="146"/>
    </location>
</feature>
<dbReference type="Proteomes" id="UP000178985">
    <property type="component" value="Unassembled WGS sequence"/>
</dbReference>
<feature type="transmembrane region" description="Helical" evidence="1">
    <location>
        <begin position="29"/>
        <end position="49"/>
    </location>
</feature>
<feature type="transmembrane region" description="Helical" evidence="1">
    <location>
        <begin position="93"/>
        <end position="116"/>
    </location>
</feature>
<name>A0A1F6V3U9_9BACT</name>
<evidence type="ECO:0000256" key="1">
    <source>
        <dbReference type="SAM" id="Phobius"/>
    </source>
</evidence>
<proteinExistence type="predicted"/>
<keyword evidence="1" id="KW-0472">Membrane</keyword>
<feature type="transmembrane region" description="Helical" evidence="1">
    <location>
        <begin position="69"/>
        <end position="86"/>
    </location>
</feature>
<dbReference type="EMBL" id="MFTO01000001">
    <property type="protein sequence ID" value="OGI64441.1"/>
    <property type="molecule type" value="Genomic_DNA"/>
</dbReference>
<evidence type="ECO:0000313" key="3">
    <source>
        <dbReference type="Proteomes" id="UP000178985"/>
    </source>
</evidence>
<dbReference type="AlphaFoldDB" id="A0A1F6V3U9"/>
<evidence type="ECO:0008006" key="4">
    <source>
        <dbReference type="Google" id="ProtNLM"/>
    </source>
</evidence>
<comment type="caution">
    <text evidence="2">The sequence shown here is derived from an EMBL/GenBank/DDBJ whole genome shotgun (WGS) entry which is preliminary data.</text>
</comment>
<sequence>MNEIHGKLKTWDEKMIHFAKKWAMPFSRFAIFLIYFWFGILKVFALSPASPLVVALLKATMPGISPESFLVAFGLLEMVIGILFIIPHLERLAIFVLALHLITTIMPLFLLPQFTWDGFLVPTLEGQYIIKNILIIAIAIGILSHLHTLKHPEN</sequence>
<keyword evidence="1" id="KW-0812">Transmembrane</keyword>
<keyword evidence="1" id="KW-1133">Transmembrane helix</keyword>
<gene>
    <name evidence="2" type="ORF">A2733_01385</name>
</gene>
<evidence type="ECO:0000313" key="2">
    <source>
        <dbReference type="EMBL" id="OGI64441.1"/>
    </source>
</evidence>
<protein>
    <recommendedName>
        <fullName evidence="4">DoxX family protein</fullName>
    </recommendedName>
</protein>
<reference evidence="2 3" key="1">
    <citation type="journal article" date="2016" name="Nat. Commun.">
        <title>Thousands of microbial genomes shed light on interconnected biogeochemical processes in an aquifer system.</title>
        <authorList>
            <person name="Anantharaman K."/>
            <person name="Brown C.T."/>
            <person name="Hug L.A."/>
            <person name="Sharon I."/>
            <person name="Castelle C.J."/>
            <person name="Probst A.J."/>
            <person name="Thomas B.C."/>
            <person name="Singh A."/>
            <person name="Wilkins M.J."/>
            <person name="Karaoz U."/>
            <person name="Brodie E.L."/>
            <person name="Williams K.H."/>
            <person name="Hubbard S.S."/>
            <person name="Banfield J.F."/>
        </authorList>
    </citation>
    <scope>NUCLEOTIDE SEQUENCE [LARGE SCALE GENOMIC DNA]</scope>
</reference>
<accession>A0A1F6V3U9</accession>